<feature type="binding site" evidence="6">
    <location>
        <position position="318"/>
    </location>
    <ligand>
        <name>(S)-malate</name>
        <dbReference type="ChEBI" id="CHEBI:15589"/>
    </ligand>
</feature>
<dbReference type="InterPro" id="IPR045213">
    <property type="entry name" value="Malic_NAD-bd_bact_type"/>
</dbReference>
<dbReference type="PIRSF" id="PIRSF000106">
    <property type="entry name" value="ME"/>
    <property type="match status" value="1"/>
</dbReference>
<dbReference type="InterPro" id="IPR001891">
    <property type="entry name" value="Malic_OxRdtase"/>
</dbReference>
<dbReference type="GO" id="GO:0016616">
    <property type="term" value="F:oxidoreductase activity, acting on the CH-OH group of donors, NAD or NADP as acceptor"/>
    <property type="evidence" value="ECO:0007669"/>
    <property type="project" value="InterPro"/>
</dbReference>
<feature type="domain" description="Malic enzyme N-terminal" evidence="9">
    <location>
        <begin position="19"/>
        <end position="152"/>
    </location>
</feature>
<dbReference type="InterPro" id="IPR037062">
    <property type="entry name" value="Malic_N_dom_sf"/>
</dbReference>
<dbReference type="PANTHER" id="PTHR43237">
    <property type="entry name" value="NADP-DEPENDENT MALIC ENZYME"/>
    <property type="match status" value="1"/>
</dbReference>
<evidence type="ECO:0000256" key="3">
    <source>
        <dbReference type="ARBA" id="ARBA00022723"/>
    </source>
</evidence>
<evidence type="ECO:0000256" key="7">
    <source>
        <dbReference type="PIRSR" id="PIRSR000106-3"/>
    </source>
</evidence>
<dbReference type="InterPro" id="IPR046346">
    <property type="entry name" value="Aminoacid_DH-like_N_sf"/>
</dbReference>
<protein>
    <recommendedName>
        <fullName evidence="12">Malic enzyme</fullName>
    </recommendedName>
</protein>
<comment type="cofactor">
    <cofactor evidence="1">
        <name>Mn(2+)</name>
        <dbReference type="ChEBI" id="CHEBI:29035"/>
    </cofactor>
</comment>
<evidence type="ECO:0000256" key="6">
    <source>
        <dbReference type="PIRSR" id="PIRSR000106-2"/>
    </source>
</evidence>
<dbReference type="Gene3D" id="3.40.50.10380">
    <property type="entry name" value="Malic enzyme, N-terminal domain"/>
    <property type="match status" value="1"/>
</dbReference>
<dbReference type="GO" id="GO:0046872">
    <property type="term" value="F:metal ion binding"/>
    <property type="evidence" value="ECO:0007669"/>
    <property type="project" value="UniProtKB-KW"/>
</dbReference>
<comment type="similarity">
    <text evidence="2">Belongs to the malic enzymes family.</text>
</comment>
<dbReference type="HOGENOM" id="CLU_034446_2_1_10"/>
<dbReference type="SUPFAM" id="SSF51735">
    <property type="entry name" value="NAD(P)-binding Rossmann-fold domains"/>
    <property type="match status" value="1"/>
</dbReference>
<feature type="binding site" evidence="7">
    <location>
        <position position="137"/>
    </location>
    <ligand>
        <name>a divalent metal cation</name>
        <dbReference type="ChEBI" id="CHEBI:60240"/>
    </ligand>
</feature>
<feature type="domain" description="Malic enzyme NAD-binding" evidence="8">
    <location>
        <begin position="164"/>
        <end position="400"/>
    </location>
</feature>
<organism evidence="10 11">
    <name type="scientific">Amoebophilus asiaticus (strain 5a2)</name>
    <dbReference type="NCBI Taxonomy" id="452471"/>
    <lineage>
        <taxon>Bacteria</taxon>
        <taxon>Pseudomonadati</taxon>
        <taxon>Bacteroidota</taxon>
        <taxon>Cytophagia</taxon>
        <taxon>Cytophagales</taxon>
        <taxon>Amoebophilaceae</taxon>
        <taxon>Candidatus Amoebophilus</taxon>
    </lineage>
</organism>
<dbReference type="GO" id="GO:0004470">
    <property type="term" value="F:malic enzyme activity"/>
    <property type="evidence" value="ECO:0007669"/>
    <property type="project" value="InterPro"/>
</dbReference>
<keyword evidence="11" id="KW-1185">Reference proteome</keyword>
<feature type="binding site" evidence="7">
    <location>
        <position position="138"/>
    </location>
    <ligand>
        <name>a divalent metal cation</name>
        <dbReference type="ChEBI" id="CHEBI:60240"/>
    </ligand>
</feature>
<accession>B3ERC6</accession>
<proteinExistence type="inferred from homology"/>
<evidence type="ECO:0000313" key="10">
    <source>
        <dbReference type="EMBL" id="ACE05778.1"/>
    </source>
</evidence>
<dbReference type="RefSeq" id="WP_012472540.1">
    <property type="nucleotide sequence ID" value="NC_010830.1"/>
</dbReference>
<dbReference type="InterPro" id="IPR051674">
    <property type="entry name" value="Malate_Decarboxylase"/>
</dbReference>
<reference evidence="10 11" key="1">
    <citation type="journal article" date="2010" name="J. Bacteriol.">
        <title>The genome of the amoeba symbiont 'Candidatus Amoebophilus asiaticus' reveals common mechanisms for host cell interaction among amoeba-associated bacteria.</title>
        <authorList>
            <person name="Schmitz-Esser S."/>
            <person name="Tischler P."/>
            <person name="Arnold R."/>
            <person name="Montanaro J."/>
            <person name="Wagner M."/>
            <person name="Rattei T."/>
            <person name="Horn M."/>
        </authorList>
    </citation>
    <scope>NUCLEOTIDE SEQUENCE [LARGE SCALE GENOMIC DNA]</scope>
    <source>
        <strain evidence="10 11">5a2</strain>
    </source>
</reference>
<evidence type="ECO:0000259" key="8">
    <source>
        <dbReference type="SMART" id="SM00919"/>
    </source>
</evidence>
<dbReference type="GO" id="GO:0051287">
    <property type="term" value="F:NAD binding"/>
    <property type="evidence" value="ECO:0007669"/>
    <property type="project" value="InterPro"/>
</dbReference>
<feature type="active site" description="Proton acceptor" evidence="5">
    <location>
        <position position="95"/>
    </location>
</feature>
<dbReference type="OrthoDB" id="9805787at2"/>
<dbReference type="InterPro" id="IPR012302">
    <property type="entry name" value="Malic_NAD-bd"/>
</dbReference>
<name>B3ERC6_AMOA5</name>
<dbReference type="SMART" id="SM01274">
    <property type="entry name" value="malic"/>
    <property type="match status" value="1"/>
</dbReference>
<gene>
    <name evidence="10" type="ordered locus">Aasi_0353</name>
</gene>
<keyword evidence="3 7" id="KW-0479">Metal-binding</keyword>
<dbReference type="Pfam" id="PF00390">
    <property type="entry name" value="malic"/>
    <property type="match status" value="1"/>
</dbReference>
<dbReference type="STRING" id="452471.Aasi_0353"/>
<evidence type="ECO:0000256" key="4">
    <source>
        <dbReference type="ARBA" id="ARBA00023002"/>
    </source>
</evidence>
<dbReference type="AlphaFoldDB" id="B3ERC6"/>
<dbReference type="InterPro" id="IPR036291">
    <property type="entry name" value="NAD(P)-bd_dom_sf"/>
</dbReference>
<dbReference type="Proteomes" id="UP000001227">
    <property type="component" value="Chromosome"/>
</dbReference>
<comment type="cofactor">
    <cofactor evidence="7">
        <name>Mg(2+)</name>
        <dbReference type="ChEBI" id="CHEBI:18420"/>
    </cofactor>
    <cofactor evidence="7">
        <name>Mn(2+)</name>
        <dbReference type="ChEBI" id="CHEBI:29035"/>
    </cofactor>
    <text evidence="7">Divalent metal cations. Prefers magnesium or manganese.</text>
</comment>
<evidence type="ECO:0000259" key="9">
    <source>
        <dbReference type="SMART" id="SM01274"/>
    </source>
</evidence>
<dbReference type="KEGG" id="aas:Aasi_0353"/>
<evidence type="ECO:0008006" key="12">
    <source>
        <dbReference type="Google" id="ProtNLM"/>
    </source>
</evidence>
<feature type="active site" description="Proton donor" evidence="5">
    <location>
        <position position="40"/>
    </location>
</feature>
<feature type="binding site" evidence="7">
    <location>
        <position position="163"/>
    </location>
    <ligand>
        <name>a divalent metal cation</name>
        <dbReference type="ChEBI" id="CHEBI:60240"/>
    </ligand>
</feature>
<evidence type="ECO:0000256" key="2">
    <source>
        <dbReference type="ARBA" id="ARBA00008785"/>
    </source>
</evidence>
<keyword evidence="4" id="KW-0560">Oxidoreductase</keyword>
<dbReference type="FunFam" id="3.40.50.720:FF:000095">
    <property type="entry name" value="NADP-dependent malic enzyme"/>
    <property type="match status" value="1"/>
</dbReference>
<evidence type="ECO:0000313" key="11">
    <source>
        <dbReference type="Proteomes" id="UP000001227"/>
    </source>
</evidence>
<sequence>MSIKITKEAVLDYHAQKPAGKLGIHATKPLQTQYDLSIAYSPGVAIPCQAIAEDKQQVYNYTAKGNLVAVISNGTAILGLGNLGPEAAKPVMEGKAILLKKFAGIDAFDIEIDATEPADVIHIIKALAPTFGGINLEDFKAPECFEIETALKEQLSIPVMHDDQHGTAIIAGAALKNALLLVKKEIGNIQVVINGAGAGAIACAKLIVALGVKPGNLVMCDTQGVIRKDREELAGEKSRFATDRSVHTLVEALKGADVFMGLSKGNILQPEHILDMAERPIVFALANPNPEINYDLAVNTRKDIIMATGRSDYPNQINNVLGFPYIFRGALDVWATAINEPMKLAAVEALAALAQQPVPNQVKKAYGVESLEFGSTYILPKPIDPRLITTVSPAVAQAAISSGVAKKHIGDWEAYKESLKQYIE</sequence>
<evidence type="ECO:0000256" key="5">
    <source>
        <dbReference type="PIRSR" id="PIRSR000106-1"/>
    </source>
</evidence>
<evidence type="ECO:0000256" key="1">
    <source>
        <dbReference type="ARBA" id="ARBA00001936"/>
    </source>
</evidence>
<dbReference type="EMBL" id="CP001102">
    <property type="protein sequence ID" value="ACE05778.1"/>
    <property type="molecule type" value="Genomic_DNA"/>
</dbReference>
<dbReference type="Gene3D" id="3.40.50.720">
    <property type="entry name" value="NAD(P)-binding Rossmann-like Domain"/>
    <property type="match status" value="1"/>
</dbReference>
<feature type="binding site" evidence="6">
    <location>
        <position position="287"/>
    </location>
    <ligand>
        <name>(S)-malate</name>
        <dbReference type="ChEBI" id="CHEBI:15589"/>
    </ligand>
</feature>
<dbReference type="CDD" id="cd05311">
    <property type="entry name" value="NAD_bind_2_malic_enz"/>
    <property type="match status" value="1"/>
</dbReference>
<dbReference type="PANTHER" id="PTHR43237:SF4">
    <property type="entry name" value="NADP-DEPENDENT MALIC ENZYME"/>
    <property type="match status" value="1"/>
</dbReference>
<dbReference type="eggNOG" id="COG0281">
    <property type="taxonomic scope" value="Bacteria"/>
</dbReference>
<dbReference type="Pfam" id="PF03949">
    <property type="entry name" value="Malic_M"/>
    <property type="match status" value="1"/>
</dbReference>
<dbReference type="FunFam" id="3.40.50.10380:FF:000003">
    <property type="entry name" value="NADP-dependent malic enzyme"/>
    <property type="match status" value="1"/>
</dbReference>
<dbReference type="SUPFAM" id="SSF53223">
    <property type="entry name" value="Aminoacid dehydrogenase-like, N-terminal domain"/>
    <property type="match status" value="1"/>
</dbReference>
<dbReference type="InterPro" id="IPR012301">
    <property type="entry name" value="Malic_N_dom"/>
</dbReference>
<dbReference type="SMART" id="SM00919">
    <property type="entry name" value="Malic_M"/>
    <property type="match status" value="1"/>
</dbReference>